<dbReference type="InterPro" id="IPR050259">
    <property type="entry name" value="SDR"/>
</dbReference>
<dbReference type="Gene3D" id="3.40.50.720">
    <property type="entry name" value="NAD(P)-binding Rossmann-like Domain"/>
    <property type="match status" value="1"/>
</dbReference>
<dbReference type="SUPFAM" id="SSF51735">
    <property type="entry name" value="NAD(P)-binding Rossmann-fold domains"/>
    <property type="match status" value="1"/>
</dbReference>
<dbReference type="AlphaFoldDB" id="A0A158J702"/>
<dbReference type="InterPro" id="IPR002347">
    <property type="entry name" value="SDR_fam"/>
</dbReference>
<evidence type="ECO:0000313" key="3">
    <source>
        <dbReference type="EMBL" id="SAL64657.1"/>
    </source>
</evidence>
<reference evidence="3 4" key="1">
    <citation type="submission" date="2016-01" db="EMBL/GenBank/DDBJ databases">
        <authorList>
            <person name="Oliw E.H."/>
        </authorList>
    </citation>
    <scope>NUCLEOTIDE SEQUENCE [LARGE SCALE GENOMIC DNA]</scope>
    <source>
        <strain evidence="3">LMG 27134</strain>
    </source>
</reference>
<name>A0A158J702_9BURK</name>
<dbReference type="PANTHER" id="PTHR42879">
    <property type="entry name" value="3-OXOACYL-(ACYL-CARRIER-PROTEIN) REDUCTASE"/>
    <property type="match status" value="1"/>
</dbReference>
<dbReference type="Pfam" id="PF00106">
    <property type="entry name" value="adh_short"/>
    <property type="match status" value="1"/>
</dbReference>
<gene>
    <name evidence="3" type="ORF">AWB69_07283</name>
</gene>
<dbReference type="EMBL" id="FCOK02000073">
    <property type="protein sequence ID" value="SAL64657.1"/>
    <property type="molecule type" value="Genomic_DNA"/>
</dbReference>
<dbReference type="GO" id="GO:0032787">
    <property type="term" value="P:monocarboxylic acid metabolic process"/>
    <property type="evidence" value="ECO:0007669"/>
    <property type="project" value="UniProtKB-ARBA"/>
</dbReference>
<dbReference type="FunFam" id="3.40.50.720:FF:000084">
    <property type="entry name" value="Short-chain dehydrogenase reductase"/>
    <property type="match status" value="1"/>
</dbReference>
<comment type="similarity">
    <text evidence="1 2">Belongs to the short-chain dehydrogenases/reductases (SDR) family.</text>
</comment>
<dbReference type="RefSeq" id="WP_062091466.1">
    <property type="nucleotide sequence ID" value="NZ_FCOK02000073.1"/>
</dbReference>
<protein>
    <submittedName>
        <fullName evidence="3">Short-chain dehydrogenase</fullName>
    </submittedName>
</protein>
<dbReference type="InterPro" id="IPR036291">
    <property type="entry name" value="NAD(P)-bd_dom_sf"/>
</dbReference>
<evidence type="ECO:0000256" key="2">
    <source>
        <dbReference type="RuleBase" id="RU000363"/>
    </source>
</evidence>
<accession>A0A158J702</accession>
<dbReference type="InterPro" id="IPR020904">
    <property type="entry name" value="Sc_DH/Rdtase_CS"/>
</dbReference>
<proteinExistence type="inferred from homology"/>
<sequence length="268" mass="28523">MDMLLKGKRALITGSTSGIGAQCARVLAGEGVSVVINGRSADRAAAVTEEIRKVGGQAKFVLGDVTTEDGSNAVIEGAKSAFDGIDILVNNVGNPTQESHVSWFDAPFQEWIDDYHQNTIAAVRLVHAFTPAMKERDWGRLIQVSSRNAISPHALLPAYGAAKAALNNMTLSLSKELAGTGVTSNGIMPGLIYTPQLEKFFVEIAQRQGSDDPEFGKQYVLKNIVHQTVSRLGQPMDIAAAACFLASPLTDFMTGTTFRIDGGSTPTV</sequence>
<evidence type="ECO:0000313" key="4">
    <source>
        <dbReference type="Proteomes" id="UP000054683"/>
    </source>
</evidence>
<dbReference type="PROSITE" id="PS00061">
    <property type="entry name" value="ADH_SHORT"/>
    <property type="match status" value="1"/>
</dbReference>
<evidence type="ECO:0000256" key="1">
    <source>
        <dbReference type="ARBA" id="ARBA00006484"/>
    </source>
</evidence>
<dbReference type="Proteomes" id="UP000054683">
    <property type="component" value="Unassembled WGS sequence"/>
</dbReference>
<organism evidence="3 4">
    <name type="scientific">Caballeronia udeis</name>
    <dbReference type="NCBI Taxonomy" id="1232866"/>
    <lineage>
        <taxon>Bacteria</taxon>
        <taxon>Pseudomonadati</taxon>
        <taxon>Pseudomonadota</taxon>
        <taxon>Betaproteobacteria</taxon>
        <taxon>Burkholderiales</taxon>
        <taxon>Burkholderiaceae</taxon>
        <taxon>Caballeronia</taxon>
    </lineage>
</organism>
<dbReference type="PRINTS" id="PR00080">
    <property type="entry name" value="SDRFAMILY"/>
</dbReference>
<dbReference type="PRINTS" id="PR00081">
    <property type="entry name" value="GDHRDH"/>
</dbReference>